<reference evidence="3" key="1">
    <citation type="submission" date="2017-06" db="EMBL/GenBank/DDBJ databases">
        <title>Novel phages from South African skin metaviromes.</title>
        <authorList>
            <person name="van Zyl L.J."/>
            <person name="Abrahams Y."/>
            <person name="Stander E.A."/>
            <person name="Kirby B.M."/>
            <person name="Clavaud C."/>
            <person name="Farcet C."/>
            <person name="Breton L."/>
            <person name="Trindade M.I."/>
        </authorList>
    </citation>
    <scope>NUCLEOTIDE SEQUENCE</scope>
</reference>
<gene>
    <name evidence="1" type="ORF">3F6_35</name>
    <name evidence="4" type="ORF">7F14_25</name>
    <name evidence="3" type="ORF">8S7_38</name>
    <name evidence="2" type="ORF">9F7_87</name>
</gene>
<dbReference type="EMBL" id="MF417878">
    <property type="protein sequence ID" value="ASN68571.1"/>
    <property type="molecule type" value="Genomic_DNA"/>
</dbReference>
<sequence>MKARMTYWNGSWWCRRMGCTGQGATMKEAWDDMWSLYFDAVRPARPQTFHSPRIRCG</sequence>
<evidence type="ECO:0000313" key="3">
    <source>
        <dbReference type="EMBL" id="ASN68571.1"/>
    </source>
</evidence>
<dbReference type="EMBL" id="MF417876">
    <property type="protein sequence ID" value="ASN68376.1"/>
    <property type="molecule type" value="Genomic_DNA"/>
</dbReference>
<dbReference type="EMBL" id="MF417877">
    <property type="protein sequence ID" value="ASN68524.1"/>
    <property type="molecule type" value="Genomic_DNA"/>
</dbReference>
<dbReference type="EMBL" id="MF417941">
    <property type="protein sequence ID" value="ASN72093.1"/>
    <property type="molecule type" value="Genomic_DNA"/>
</dbReference>
<name>A0A2H4J907_9CAUD</name>
<accession>A0A2H4J907</accession>
<evidence type="ECO:0000313" key="2">
    <source>
        <dbReference type="EMBL" id="ASN68524.1"/>
    </source>
</evidence>
<evidence type="ECO:0000313" key="1">
    <source>
        <dbReference type="EMBL" id="ASN68376.1"/>
    </source>
</evidence>
<organism evidence="3">
    <name type="scientific">uncultured Caudovirales phage</name>
    <dbReference type="NCBI Taxonomy" id="2100421"/>
    <lineage>
        <taxon>Viruses</taxon>
        <taxon>Duplodnaviria</taxon>
        <taxon>Heunggongvirae</taxon>
        <taxon>Uroviricota</taxon>
        <taxon>Caudoviricetes</taxon>
        <taxon>Peduoviridae</taxon>
        <taxon>Maltschvirus</taxon>
        <taxon>Maltschvirus maltsch</taxon>
    </lineage>
</organism>
<evidence type="ECO:0000313" key="4">
    <source>
        <dbReference type="EMBL" id="ASN72093.1"/>
    </source>
</evidence>
<proteinExistence type="predicted"/>
<protein>
    <submittedName>
        <fullName evidence="3">Uncharacterized protein</fullName>
    </submittedName>
</protein>